<dbReference type="SUPFAM" id="SSF48179">
    <property type="entry name" value="6-phosphogluconate dehydrogenase C-terminal domain-like"/>
    <property type="match status" value="1"/>
</dbReference>
<dbReference type="OrthoDB" id="8650434at2"/>
<organism evidence="3 4">
    <name type="scientific">Schaalia canis</name>
    <dbReference type="NCBI Taxonomy" id="100469"/>
    <lineage>
        <taxon>Bacteria</taxon>
        <taxon>Bacillati</taxon>
        <taxon>Actinomycetota</taxon>
        <taxon>Actinomycetes</taxon>
        <taxon>Actinomycetales</taxon>
        <taxon>Actinomycetaceae</taxon>
        <taxon>Schaalia</taxon>
    </lineage>
</organism>
<protein>
    <submittedName>
        <fullName evidence="3">DUF2520 domain-containing protein</fullName>
    </submittedName>
</protein>
<reference evidence="3 4" key="1">
    <citation type="submission" date="2018-11" db="EMBL/GenBank/DDBJ databases">
        <title>Genomes From Bacteria Associated with the Canine Oral Cavity: a Test Case for Automated Genome-Based Taxonomic Assignment.</title>
        <authorList>
            <person name="Coil D.A."/>
            <person name="Jospin G."/>
            <person name="Darling A.E."/>
            <person name="Wallis C."/>
            <person name="Davis I.J."/>
            <person name="Harris S."/>
            <person name="Eisen J.A."/>
            <person name="Holcombe L.J."/>
            <person name="O'Flynn C."/>
        </authorList>
    </citation>
    <scope>NUCLEOTIDE SEQUENCE [LARGE SCALE GENOMIC DNA]</scope>
    <source>
        <strain evidence="3 4">OH770</strain>
    </source>
</reference>
<dbReference type="SUPFAM" id="SSF51735">
    <property type="entry name" value="NAD(P)-binding Rossmann-fold domains"/>
    <property type="match status" value="1"/>
</dbReference>
<name>A0A3P1SFV9_9ACTO</name>
<dbReference type="InterPro" id="IPR008927">
    <property type="entry name" value="6-PGluconate_DH-like_C_sf"/>
</dbReference>
<sequence length="329" mass="33812">MNQPGRLGVGIIGMGHVGPVIGSALRAAGHAIVGVTASSEASRERADAMLPGIPILDVRTLVERCELVVIAIPDDEIGPLVEGLATLKAWQPGQLVVHVSGAHGVGVLAPAQSCGAITLAIHPAMTFTGTSVDVARLVGTPFAVTAAAPVLPIAQALVVEMGGEPVVVAEEARTLYHAALAHGANFLVTLLAQAQDTLRAAGVEDPGAYLRPLCEAALDRVLRDGSAGLSGPILRGDAGTISAHLRALMDTSRRAPAEAPSKMLIETSGGVSEGGLQGHGPRDFTTEQVAHTYAHMTRQTVAMLQRKGAISERAALEILDALGERGLEL</sequence>
<dbReference type="InterPro" id="IPR036291">
    <property type="entry name" value="NAD(P)-bd_dom_sf"/>
</dbReference>
<dbReference type="InterPro" id="IPR018931">
    <property type="entry name" value="DUF2520"/>
</dbReference>
<accession>A0A3P1SFV9</accession>
<dbReference type="EMBL" id="RQZF01000002">
    <property type="protein sequence ID" value="RRC95914.1"/>
    <property type="molecule type" value="Genomic_DNA"/>
</dbReference>
<dbReference type="InterPro" id="IPR019665">
    <property type="entry name" value="OxRdtase/DH_put_Rossmann_dom"/>
</dbReference>
<dbReference type="AlphaFoldDB" id="A0A3P1SFV9"/>
<keyword evidence="4" id="KW-1185">Reference proteome</keyword>
<dbReference type="Gene3D" id="1.10.1040.20">
    <property type="entry name" value="ProC-like, C-terminal domain"/>
    <property type="match status" value="1"/>
</dbReference>
<dbReference type="InterPro" id="IPR037108">
    <property type="entry name" value="TM1727-like_C_sf"/>
</dbReference>
<dbReference type="Proteomes" id="UP000280444">
    <property type="component" value="Unassembled WGS sequence"/>
</dbReference>
<evidence type="ECO:0000313" key="4">
    <source>
        <dbReference type="Proteomes" id="UP000280444"/>
    </source>
</evidence>
<evidence type="ECO:0000313" key="3">
    <source>
        <dbReference type="EMBL" id="RRC95914.1"/>
    </source>
</evidence>
<proteinExistence type="predicted"/>
<dbReference type="RefSeq" id="WP_124868625.1">
    <property type="nucleotide sequence ID" value="NZ_RQZF01000002.1"/>
</dbReference>
<gene>
    <name evidence="3" type="ORF">EII11_03420</name>
</gene>
<dbReference type="Pfam" id="PF10728">
    <property type="entry name" value="DUF2520"/>
    <property type="match status" value="1"/>
</dbReference>
<feature type="domain" description="DUF2520" evidence="2">
    <location>
        <begin position="140"/>
        <end position="251"/>
    </location>
</feature>
<dbReference type="PANTHER" id="PTHR40459">
    <property type="entry name" value="CONSERVED HYPOTHETICAL ALANINE AND LEUCINE RICH PROTEIN"/>
    <property type="match status" value="1"/>
</dbReference>
<evidence type="ECO:0000259" key="2">
    <source>
        <dbReference type="Pfam" id="PF10728"/>
    </source>
</evidence>
<dbReference type="Gene3D" id="3.40.50.720">
    <property type="entry name" value="NAD(P)-binding Rossmann-like Domain"/>
    <property type="match status" value="1"/>
</dbReference>
<evidence type="ECO:0000259" key="1">
    <source>
        <dbReference type="Pfam" id="PF10727"/>
    </source>
</evidence>
<dbReference type="Pfam" id="PF10727">
    <property type="entry name" value="Rossmann-like"/>
    <property type="match status" value="1"/>
</dbReference>
<feature type="domain" description="Putative oxidoreductase/dehydrogenase Rossmann-like" evidence="1">
    <location>
        <begin position="3"/>
        <end position="123"/>
    </location>
</feature>
<comment type="caution">
    <text evidence="3">The sequence shown here is derived from an EMBL/GenBank/DDBJ whole genome shotgun (WGS) entry which is preliminary data.</text>
</comment>
<dbReference type="PANTHER" id="PTHR40459:SF1">
    <property type="entry name" value="CONSERVED HYPOTHETICAL ALANINE AND LEUCINE RICH PROTEIN"/>
    <property type="match status" value="1"/>
</dbReference>